<evidence type="ECO:0000256" key="2">
    <source>
        <dbReference type="SAM" id="Phobius"/>
    </source>
</evidence>
<evidence type="ECO:0000313" key="4">
    <source>
        <dbReference type="EMBL" id="GMA95917.1"/>
    </source>
</evidence>
<feature type="region of interest" description="Disordered" evidence="1">
    <location>
        <begin position="126"/>
        <end position="161"/>
    </location>
</feature>
<gene>
    <name evidence="4" type="ORF">GCM10025881_27410</name>
</gene>
<proteinExistence type="predicted"/>
<accession>A0ABQ6K7H6</accession>
<keyword evidence="2" id="KW-0812">Transmembrane</keyword>
<name>A0ABQ6K7H6_9MICO</name>
<feature type="compositionally biased region" description="Basic and acidic residues" evidence="1">
    <location>
        <begin position="137"/>
        <end position="153"/>
    </location>
</feature>
<dbReference type="EMBL" id="BSVB01000001">
    <property type="protein sequence ID" value="GMA95917.1"/>
    <property type="molecule type" value="Genomic_DNA"/>
</dbReference>
<keyword evidence="2" id="KW-1133">Transmembrane helix</keyword>
<evidence type="ECO:0000256" key="1">
    <source>
        <dbReference type="SAM" id="MobiDB-lite"/>
    </source>
</evidence>
<dbReference type="InterPro" id="IPR007921">
    <property type="entry name" value="CHAP_dom"/>
</dbReference>
<dbReference type="InterPro" id="IPR038765">
    <property type="entry name" value="Papain-like_cys_pep_sf"/>
</dbReference>
<comment type="caution">
    <text evidence="4">The sequence shown here is derived from an EMBL/GenBank/DDBJ whole genome shotgun (WGS) entry which is preliminary data.</text>
</comment>
<reference evidence="5" key="1">
    <citation type="journal article" date="2019" name="Int. J. Syst. Evol. Microbiol.">
        <title>The Global Catalogue of Microorganisms (GCM) 10K type strain sequencing project: providing services to taxonomists for standard genome sequencing and annotation.</title>
        <authorList>
            <consortium name="The Broad Institute Genomics Platform"/>
            <consortium name="The Broad Institute Genome Sequencing Center for Infectious Disease"/>
            <person name="Wu L."/>
            <person name="Ma J."/>
        </authorList>
    </citation>
    <scope>NUCLEOTIDE SEQUENCE [LARGE SCALE GENOMIC DNA]</scope>
    <source>
        <strain evidence="5">NBRC 108894</strain>
    </source>
</reference>
<feature type="transmembrane region" description="Helical" evidence="2">
    <location>
        <begin position="168"/>
        <end position="190"/>
    </location>
</feature>
<dbReference type="PROSITE" id="PS50911">
    <property type="entry name" value="CHAP"/>
    <property type="match status" value="1"/>
</dbReference>
<feature type="domain" description="Peptidase C51" evidence="3">
    <location>
        <begin position="263"/>
        <end position="393"/>
    </location>
</feature>
<dbReference type="RefSeq" id="WP_284254598.1">
    <property type="nucleotide sequence ID" value="NZ_BAAAQO010000004.1"/>
</dbReference>
<evidence type="ECO:0000313" key="5">
    <source>
        <dbReference type="Proteomes" id="UP001157034"/>
    </source>
</evidence>
<keyword evidence="2" id="KW-0472">Membrane</keyword>
<dbReference type="Gene3D" id="3.90.1720.10">
    <property type="entry name" value="endopeptidase domain like (from Nostoc punctiforme)"/>
    <property type="match status" value="1"/>
</dbReference>
<dbReference type="Proteomes" id="UP001157034">
    <property type="component" value="Unassembled WGS sequence"/>
</dbReference>
<sequence>MTSGSTESVHPFAGAAASPVPVTEPAAAVYRSRREMRAAGGYLQAVAQPTPATAPDAVAASTASIPVVDAFAALFDAAPSSTEAASAAVVPAVIAVPAVPVPPADYEAPDFTLPAVEAPTSRRALREAQASVNANRAPRDRPARASRPEKARLEAAPGGQGKKLRERLTAAGVMVLVGGLFAGVALPAYADSGSGGVAVVAPHAHGAQALGVSGTSFDKASAVKRDSYSATSAEDLRALYASALRQQNLGAFLASGSASKGNDYPWPSELSRNQGGGLSPLGYYYRECVDFVAWRLNRDAGAGANGPWVWTWSQLTPSGGNASQWKAAWLNHGWATGTTPQVGAVAWFPGQNHVAYVSGILQSGEIVIDEYNMGGRHEYDQRVISPSTVEFLYAPPR</sequence>
<dbReference type="Pfam" id="PF05257">
    <property type="entry name" value="CHAP"/>
    <property type="match status" value="1"/>
</dbReference>
<evidence type="ECO:0000259" key="3">
    <source>
        <dbReference type="PROSITE" id="PS50911"/>
    </source>
</evidence>
<dbReference type="SUPFAM" id="SSF54001">
    <property type="entry name" value="Cysteine proteinases"/>
    <property type="match status" value="1"/>
</dbReference>
<protein>
    <recommendedName>
        <fullName evidence="3">Peptidase C51 domain-containing protein</fullName>
    </recommendedName>
</protein>
<organism evidence="4 5">
    <name type="scientific">Pseudolysinimonas kribbensis</name>
    <dbReference type="NCBI Taxonomy" id="433641"/>
    <lineage>
        <taxon>Bacteria</taxon>
        <taxon>Bacillati</taxon>
        <taxon>Actinomycetota</taxon>
        <taxon>Actinomycetes</taxon>
        <taxon>Micrococcales</taxon>
        <taxon>Microbacteriaceae</taxon>
        <taxon>Pseudolysinimonas</taxon>
    </lineage>
</organism>
<keyword evidence="5" id="KW-1185">Reference proteome</keyword>